<reference evidence="5 6" key="1">
    <citation type="submission" date="2021-06" db="EMBL/GenBank/DDBJ databases">
        <title>50 bacteria genomes isolated from Dapeng, Shenzhen, China.</title>
        <authorList>
            <person name="Zheng W."/>
            <person name="Yu S."/>
            <person name="Huang Y."/>
        </authorList>
    </citation>
    <scope>NUCLEOTIDE SEQUENCE [LARGE SCALE GENOMIC DNA]</scope>
    <source>
        <strain evidence="5 6">DP1N14-2</strain>
    </source>
</reference>
<dbReference type="PROSITE" id="PS50995">
    <property type="entry name" value="HTH_MARR_2"/>
    <property type="match status" value="1"/>
</dbReference>
<keyword evidence="3" id="KW-0804">Transcription</keyword>
<dbReference type="EMBL" id="JAHVJA010000021">
    <property type="protein sequence ID" value="MBY6142208.1"/>
    <property type="molecule type" value="Genomic_DNA"/>
</dbReference>
<gene>
    <name evidence="5" type="ORF">KUV26_22495</name>
</gene>
<feature type="domain" description="HTH marR-type" evidence="4">
    <location>
        <begin position="78"/>
        <end position="213"/>
    </location>
</feature>
<comment type="caution">
    <text evidence="5">The sequence shown here is derived from an EMBL/GenBank/DDBJ whole genome shotgun (WGS) entry which is preliminary data.</text>
</comment>
<dbReference type="Proteomes" id="UP000766629">
    <property type="component" value="Unassembled WGS sequence"/>
</dbReference>
<dbReference type="SMART" id="SM00347">
    <property type="entry name" value="HTH_MARR"/>
    <property type="match status" value="1"/>
</dbReference>
<keyword evidence="1" id="KW-0805">Transcription regulation</keyword>
<keyword evidence="6" id="KW-1185">Reference proteome</keyword>
<proteinExistence type="predicted"/>
<evidence type="ECO:0000313" key="6">
    <source>
        <dbReference type="Proteomes" id="UP000766629"/>
    </source>
</evidence>
<evidence type="ECO:0000256" key="3">
    <source>
        <dbReference type="ARBA" id="ARBA00023163"/>
    </source>
</evidence>
<dbReference type="RefSeq" id="WP_222510126.1">
    <property type="nucleotide sequence ID" value="NZ_JAHVJA010000021.1"/>
</dbReference>
<dbReference type="PANTHER" id="PTHR42756:SF1">
    <property type="entry name" value="TRANSCRIPTIONAL REPRESSOR OF EMRAB OPERON"/>
    <property type="match status" value="1"/>
</dbReference>
<dbReference type="Pfam" id="PF12802">
    <property type="entry name" value="MarR_2"/>
    <property type="match status" value="1"/>
</dbReference>
<dbReference type="InterPro" id="IPR036390">
    <property type="entry name" value="WH_DNA-bd_sf"/>
</dbReference>
<dbReference type="PANTHER" id="PTHR42756">
    <property type="entry name" value="TRANSCRIPTIONAL REGULATOR, MARR"/>
    <property type="match status" value="1"/>
</dbReference>
<dbReference type="PRINTS" id="PR00598">
    <property type="entry name" value="HTHMARR"/>
</dbReference>
<evidence type="ECO:0000256" key="1">
    <source>
        <dbReference type="ARBA" id="ARBA00023015"/>
    </source>
</evidence>
<accession>A0ABS7NLY3</accession>
<evidence type="ECO:0000259" key="4">
    <source>
        <dbReference type="PROSITE" id="PS50995"/>
    </source>
</evidence>
<organism evidence="5 6">
    <name type="scientific">Leisingera daeponensis</name>
    <dbReference type="NCBI Taxonomy" id="405746"/>
    <lineage>
        <taxon>Bacteria</taxon>
        <taxon>Pseudomonadati</taxon>
        <taxon>Pseudomonadota</taxon>
        <taxon>Alphaproteobacteria</taxon>
        <taxon>Rhodobacterales</taxon>
        <taxon>Roseobacteraceae</taxon>
        <taxon>Leisingera</taxon>
    </lineage>
</organism>
<dbReference type="InterPro" id="IPR036388">
    <property type="entry name" value="WH-like_DNA-bd_sf"/>
</dbReference>
<dbReference type="InterPro" id="IPR000835">
    <property type="entry name" value="HTH_MarR-typ"/>
</dbReference>
<name>A0ABS7NLY3_9RHOB</name>
<dbReference type="SUPFAM" id="SSF46785">
    <property type="entry name" value="Winged helix' DNA-binding domain"/>
    <property type="match status" value="1"/>
</dbReference>
<protein>
    <submittedName>
        <fullName evidence="5">MarR family transcriptional regulator</fullName>
    </submittedName>
</protein>
<evidence type="ECO:0000313" key="5">
    <source>
        <dbReference type="EMBL" id="MBY6142208.1"/>
    </source>
</evidence>
<evidence type="ECO:0000256" key="2">
    <source>
        <dbReference type="ARBA" id="ARBA00023125"/>
    </source>
</evidence>
<sequence>MEPLPRLCQESFLKTFCESFYFLLVRSIENGEHAEKTEGIPMQQLRQKRFSTGPTPEDRVRNGLDMWRREVPSLEISGKEVCARLVALNSALMQRLNAALAPYGLKYPEYGVLATLRASGAPYKMSPKQLLETMFFTSGGMSNMLNRLDRKGLISRSSDETDRRVTLVALTEEGIALADETMELQAKLEADFCRGLPAAEQEALAAGLSALLDGQE</sequence>
<keyword evidence="2" id="KW-0238">DNA-binding</keyword>
<dbReference type="Gene3D" id="1.10.10.10">
    <property type="entry name" value="Winged helix-like DNA-binding domain superfamily/Winged helix DNA-binding domain"/>
    <property type="match status" value="1"/>
</dbReference>